<name>A0A1G2PS58_9BACT</name>
<keyword evidence="1" id="KW-0812">Transmembrane</keyword>
<evidence type="ECO:0000256" key="1">
    <source>
        <dbReference type="SAM" id="Phobius"/>
    </source>
</evidence>
<feature type="transmembrane region" description="Helical" evidence="1">
    <location>
        <begin position="132"/>
        <end position="151"/>
    </location>
</feature>
<dbReference type="Proteomes" id="UP000176951">
    <property type="component" value="Unassembled WGS sequence"/>
</dbReference>
<protein>
    <submittedName>
        <fullName evidence="2">Uncharacterized protein</fullName>
    </submittedName>
</protein>
<keyword evidence="1" id="KW-0472">Membrane</keyword>
<accession>A0A1G2PS58</accession>
<comment type="caution">
    <text evidence="2">The sequence shown here is derived from an EMBL/GenBank/DDBJ whole genome shotgun (WGS) entry which is preliminary data.</text>
</comment>
<evidence type="ECO:0000313" key="3">
    <source>
        <dbReference type="Proteomes" id="UP000176951"/>
    </source>
</evidence>
<organism evidence="2 3">
    <name type="scientific">Candidatus Terrybacteria bacterium RIFCSPLOWO2_01_FULL_40_23</name>
    <dbReference type="NCBI Taxonomy" id="1802366"/>
    <lineage>
        <taxon>Bacteria</taxon>
        <taxon>Candidatus Terryibacteriota</taxon>
    </lineage>
</organism>
<proteinExistence type="predicted"/>
<reference evidence="2 3" key="1">
    <citation type="journal article" date="2016" name="Nat. Commun.">
        <title>Thousands of microbial genomes shed light on interconnected biogeochemical processes in an aquifer system.</title>
        <authorList>
            <person name="Anantharaman K."/>
            <person name="Brown C.T."/>
            <person name="Hug L.A."/>
            <person name="Sharon I."/>
            <person name="Castelle C.J."/>
            <person name="Probst A.J."/>
            <person name="Thomas B.C."/>
            <person name="Singh A."/>
            <person name="Wilkins M.J."/>
            <person name="Karaoz U."/>
            <person name="Brodie E.L."/>
            <person name="Williams K.H."/>
            <person name="Hubbard S.S."/>
            <person name="Banfield J.F."/>
        </authorList>
    </citation>
    <scope>NUCLEOTIDE SEQUENCE [LARGE SCALE GENOMIC DNA]</scope>
</reference>
<dbReference type="EMBL" id="MHSW01000025">
    <property type="protein sequence ID" value="OHA51168.1"/>
    <property type="molecule type" value="Genomic_DNA"/>
</dbReference>
<gene>
    <name evidence="2" type="ORF">A3A97_02750</name>
</gene>
<keyword evidence="1" id="KW-1133">Transmembrane helix</keyword>
<evidence type="ECO:0000313" key="2">
    <source>
        <dbReference type="EMBL" id="OHA51168.1"/>
    </source>
</evidence>
<feature type="transmembrane region" description="Helical" evidence="1">
    <location>
        <begin position="77"/>
        <end position="95"/>
    </location>
</feature>
<dbReference type="AlphaFoldDB" id="A0A1G2PS58"/>
<feature type="transmembrane region" description="Helical" evidence="1">
    <location>
        <begin position="47"/>
        <end position="70"/>
    </location>
</feature>
<sequence length="165" mass="18561">MKTIVAILVAIYFIWAAAHPVDWRFIDNANLAIHEAGHLVFTPFGEFISIAGGTALQLLVPALCIIYFLFRREYFSSSLLLFWFGENFLNISVYASDAKNMSLDLVMGGIHDWNYLLVHLGLIDNVETVGQIIRITGILIIIAASFLSILTSRDWRSAQTMHITK</sequence>